<dbReference type="InterPro" id="IPR009063">
    <property type="entry name" value="Ig/albumin-bd_sf"/>
</dbReference>
<proteinExistence type="predicted"/>
<feature type="signal peptide" evidence="3">
    <location>
        <begin position="1"/>
        <end position="35"/>
    </location>
</feature>
<evidence type="ECO:0000259" key="4">
    <source>
        <dbReference type="SMART" id="SM00844"/>
    </source>
</evidence>
<comment type="caution">
    <text evidence="5">The sequence shown here is derived from an EMBL/GenBank/DDBJ whole genome shotgun (WGS) entry which is preliminary data.</text>
</comment>
<evidence type="ECO:0000256" key="1">
    <source>
        <dbReference type="ARBA" id="ARBA00022729"/>
    </source>
</evidence>
<keyword evidence="2" id="KW-0175">Coiled coil</keyword>
<dbReference type="Pfam" id="PF01468">
    <property type="entry name" value="GA"/>
    <property type="match status" value="9"/>
</dbReference>
<evidence type="ECO:0000256" key="2">
    <source>
        <dbReference type="SAM" id="Coils"/>
    </source>
</evidence>
<dbReference type="AlphaFoldDB" id="A0A366SIV8"/>
<evidence type="ECO:0000313" key="6">
    <source>
        <dbReference type="Proteomes" id="UP000252800"/>
    </source>
</evidence>
<dbReference type="RefSeq" id="WP_113783944.1">
    <property type="nucleotide sequence ID" value="NZ_KZ845740.1"/>
</dbReference>
<dbReference type="NCBIfam" id="TIGR03715">
    <property type="entry name" value="KxYKxGKxW"/>
    <property type="match status" value="1"/>
</dbReference>
<dbReference type="Pfam" id="PF19258">
    <property type="entry name" value="KxYKxGKxW_sig"/>
    <property type="match status" value="1"/>
</dbReference>
<feature type="domain" description="Extracellular matrix-binding protein ebh GA module" evidence="4">
    <location>
        <begin position="428"/>
        <end position="483"/>
    </location>
</feature>
<dbReference type="InterPro" id="IPR020840">
    <property type="entry name" value="Extracell_matrix-bd_GA"/>
</dbReference>
<evidence type="ECO:0000256" key="3">
    <source>
        <dbReference type="SAM" id="SignalP"/>
    </source>
</evidence>
<feature type="coiled-coil region" evidence="2">
    <location>
        <begin position="644"/>
        <end position="678"/>
    </location>
</feature>
<dbReference type="Proteomes" id="UP000252800">
    <property type="component" value="Unassembled WGS sequence"/>
</dbReference>
<protein>
    <recommendedName>
        <fullName evidence="4">Extracellular matrix-binding protein ebh GA module domain-containing protein</fullName>
    </recommendedName>
</protein>
<feature type="coiled-coil region" evidence="2">
    <location>
        <begin position="255"/>
        <end position="289"/>
    </location>
</feature>
<dbReference type="InterPro" id="IPR002988">
    <property type="entry name" value="GA_module"/>
</dbReference>
<accession>A0A366SIV8</accession>
<dbReference type="Gene3D" id="1.20.5.420">
    <property type="entry name" value="Immunoglobulin FC, subunit C"/>
    <property type="match status" value="2"/>
</dbReference>
<dbReference type="Pfam" id="PF18885">
    <property type="entry name" value="DUF5648"/>
    <property type="match status" value="1"/>
</dbReference>
<dbReference type="InterPro" id="IPR022263">
    <property type="entry name" value="KxYKxGKxW"/>
</dbReference>
<reference evidence="5 6" key="1">
    <citation type="submission" date="2015-06" db="EMBL/GenBank/DDBJ databases">
        <title>The Genome Sequence of Enterococcus cecorum 170AEA1.</title>
        <authorList>
            <consortium name="The Broad Institute Genomics Platform"/>
            <consortium name="The Broad Institute Genome Sequencing Center for Infectious Disease"/>
            <person name="Earl A.M."/>
            <person name="Van Tyne D."/>
            <person name="Lebreton F."/>
            <person name="Saavedra J.T."/>
            <person name="Gilmore M.S."/>
            <person name="Manson McGuire A."/>
            <person name="Clock S."/>
            <person name="Crupain M."/>
            <person name="Rangan U."/>
            <person name="Young S."/>
            <person name="Abouelleil A."/>
            <person name="Cao P."/>
            <person name="Chapman S.B."/>
            <person name="Griggs A."/>
            <person name="Priest M."/>
            <person name="Shea T."/>
            <person name="Wortman J."/>
            <person name="Nusbaum C."/>
            <person name="Birren B."/>
        </authorList>
    </citation>
    <scope>NUCLEOTIDE SEQUENCE [LARGE SCALE GENOMIC DNA]</scope>
    <source>
        <strain evidence="5 6">170AEA1</strain>
    </source>
</reference>
<evidence type="ECO:0000313" key="5">
    <source>
        <dbReference type="EMBL" id="RBR31010.1"/>
    </source>
</evidence>
<feature type="domain" description="Extracellular matrix-binding protein ebh GA module" evidence="4">
    <location>
        <begin position="663"/>
        <end position="718"/>
    </location>
</feature>
<dbReference type="EMBL" id="LEOY01000003">
    <property type="protein sequence ID" value="RBR31010.1"/>
    <property type="molecule type" value="Genomic_DNA"/>
</dbReference>
<feature type="domain" description="Extracellular matrix-binding protein ebh GA module" evidence="4">
    <location>
        <begin position="601"/>
        <end position="659"/>
    </location>
</feature>
<dbReference type="SUPFAM" id="SSF46997">
    <property type="entry name" value="Bacterial immunoglobulin/albumin-binding domains"/>
    <property type="match status" value="1"/>
</dbReference>
<feature type="chain" id="PRO_5017050097" description="Extracellular matrix-binding protein ebh GA module domain-containing protein" evidence="3">
    <location>
        <begin position="36"/>
        <end position="1017"/>
    </location>
</feature>
<gene>
    <name evidence="5" type="ORF">EB18_00483</name>
</gene>
<keyword evidence="1 3" id="KW-0732">Signal</keyword>
<dbReference type="InterPro" id="IPR043708">
    <property type="entry name" value="DUF5648"/>
</dbReference>
<dbReference type="SMART" id="SM00844">
    <property type="entry name" value="GA"/>
    <property type="match status" value="3"/>
</dbReference>
<name>A0A366SIV8_9ENTE</name>
<organism evidence="5 6">
    <name type="scientific">Enterococcus cecorum</name>
    <dbReference type="NCBI Taxonomy" id="44008"/>
    <lineage>
        <taxon>Bacteria</taxon>
        <taxon>Bacillati</taxon>
        <taxon>Bacillota</taxon>
        <taxon>Bacilli</taxon>
        <taxon>Lactobacillales</taxon>
        <taxon>Enterococcaceae</taxon>
        <taxon>Enterococcus</taxon>
    </lineage>
</organism>
<sequence>MYKSKKNWVVAPVVLLTLLGAVAPAPIALSNVVNAAETTAQTELDAAKSDVTNKIKGLGLSDEATLLTSVKNAETAEDAFVVLKGAYTKAVEAQVTDFNKKADEEIAAINKVENLGDDAATYTGKVTAAKTAVANAFKAFKDGLIVTTKYHDDSIDKDVTRDNYVDQRKAFDAALAKQTPVLTSALAEAKAQAKLNSDYEAKKADVIAQINKLANLTAAEKDVFLSQVSKIDADYDTNLNPDKIDWIKKLQGVLEAAQKANTDKLNAELAAAKAEAQKALNEATSLSATAKSSFQKQIDGLTDPAKADALVKSIKDADAKAKFETYKKNLVATFNSTSLSESQRKDFVNQANNATTYEELANIELAYNDAVTLAQLNTKSLKDLKADVTNKLDNALLFGGLTTLEKGDYQFAVKIADSKDAVINIFKEAQAKSREAISAAKADATEVVNGLKFLSESDKADALQSVQSAKTLTQVKAALDAAKAKDTRIELDGAIKDAKRTVNKMKYLSASSAANLNSRLDAAKNTKEVAQILTDATEQNLVEGLNTTDDIVLARELGKEALNYLPNLSDTEKANSIKDMDAAKDVEGVRSAYETVKTVSEENTKAKEAAEQLAKAKADAVNTVNGYEHLSAEQKADYIAKIKAARNTTELEAAKKAAADAEAKAAAAARALSAAKQEAMTYVNGLKYLTESQKDDFVAQILRASTVDAVASVRRDADNTNFDQIPTTKEFLEAIDSWLKQDEVSNYLNKNQKTALTQAVKDAKDLASMKQAYKDAIAKADAQNDVLVMKELDNLIKEGLYETAKTKLAELRVDANKAKYSSLVDGLLALRDAKAKAQSEIEKADYASAKEKEGLLNSLAKADSIDGVNKVLDQLHALQPAEVVLLYRAYNPNSGEHLYTADKAEYDKLVGLGWHGEGNAWKAASKGAPVYRLYNPNSGEHFYTISESEYNDVAAAGWKKEGVAFYSDNNRGVEVYRLFNPNAKGAGSHHYTTLASERDTLIKAGWKYENVAFYGLK</sequence>